<name>A0A091A4A4_PAEMA</name>
<keyword evidence="4" id="KW-1133">Transmembrane helix</keyword>
<evidence type="ECO:0000256" key="3">
    <source>
        <dbReference type="ARBA" id="ARBA00022777"/>
    </source>
</evidence>
<feature type="transmembrane region" description="Helical" evidence="4">
    <location>
        <begin position="31"/>
        <end position="47"/>
    </location>
</feature>
<feature type="domain" description="SpoOB alpha-helical" evidence="5">
    <location>
        <begin position="68"/>
        <end position="119"/>
    </location>
</feature>
<dbReference type="SUPFAM" id="SSF55890">
    <property type="entry name" value="Sporulation response regulatory protein Spo0B"/>
    <property type="match status" value="1"/>
</dbReference>
<dbReference type="RefSeq" id="WP_227872971.1">
    <property type="nucleotide sequence ID" value="NZ_BGML01000010.1"/>
</dbReference>
<dbReference type="Proteomes" id="UP000029278">
    <property type="component" value="Unassembled WGS sequence"/>
</dbReference>
<keyword evidence="1" id="KW-0597">Phosphoprotein</keyword>
<dbReference type="GeneID" id="77011957"/>
<keyword evidence="4" id="KW-0472">Membrane</keyword>
<dbReference type="HOGENOM" id="CLU_095307_0_0_9"/>
<evidence type="ECO:0000256" key="2">
    <source>
        <dbReference type="ARBA" id="ARBA00022679"/>
    </source>
</evidence>
<keyword evidence="4" id="KW-0812">Transmembrane</keyword>
<dbReference type="GO" id="GO:0000155">
    <property type="term" value="F:phosphorelay sensor kinase activity"/>
    <property type="evidence" value="ECO:0007669"/>
    <property type="project" value="InterPro"/>
</dbReference>
<proteinExistence type="predicted"/>
<accession>A0A091A4A4</accession>
<dbReference type="InterPro" id="IPR016120">
    <property type="entry name" value="Sig_transdc_His_kin_SpoOB"/>
</dbReference>
<evidence type="ECO:0000313" key="6">
    <source>
        <dbReference type="EMBL" id="KFN11081.1"/>
    </source>
</evidence>
<gene>
    <name evidence="6" type="ORF">DJ90_5812</name>
</gene>
<sequence>MMKHRFTVPTIGVLLAIASLALHYFVKSPIGHAVISGCLFVLFWMYVRHIRKQAESERKHLLESVQRTAAATLSHHRHDWMNDLQILYGYIKMGKIDKMAGCVERIKGRMAVESKISRLGIPSLVFYLQSFREVNGSVQLEVDIEDDLQLGCLLTADDAEELTEAIVETVRAYQYAGRSSWGEILQLKMSIARENGEVLVRFDPLSASGNKEALRRHIEEWAEGKRVRAEQIESEFSAFRLRISCGNLNEVNACL</sequence>
<dbReference type="AlphaFoldDB" id="A0A091A4A4"/>
<comment type="caution">
    <text evidence="6">The sequence shown here is derived from an EMBL/GenBank/DDBJ whole genome shotgun (WGS) entry which is preliminary data.</text>
</comment>
<keyword evidence="2" id="KW-0808">Transferase</keyword>
<evidence type="ECO:0000256" key="4">
    <source>
        <dbReference type="SAM" id="Phobius"/>
    </source>
</evidence>
<dbReference type="PATRIC" id="fig|44252.3.peg.962"/>
<keyword evidence="3 6" id="KW-0418">Kinase</keyword>
<evidence type="ECO:0000259" key="5">
    <source>
        <dbReference type="Pfam" id="PF14689"/>
    </source>
</evidence>
<dbReference type="InterPro" id="IPR039506">
    <property type="entry name" value="SPOB_a"/>
</dbReference>
<evidence type="ECO:0000256" key="1">
    <source>
        <dbReference type="ARBA" id="ARBA00022553"/>
    </source>
</evidence>
<dbReference type="Pfam" id="PF14689">
    <property type="entry name" value="SPOB_a"/>
    <property type="match status" value="1"/>
</dbReference>
<reference evidence="6 7" key="1">
    <citation type="submission" date="2014-04" db="EMBL/GenBank/DDBJ databases">
        <authorList>
            <person name="Bishop-Lilly K.A."/>
            <person name="Broomall S.M."/>
            <person name="Chain P.S."/>
            <person name="Chertkov O."/>
            <person name="Coyne S.R."/>
            <person name="Daligault H.E."/>
            <person name="Davenport K.W."/>
            <person name="Erkkila T."/>
            <person name="Frey K.G."/>
            <person name="Gibbons H.S."/>
            <person name="Gu W."/>
            <person name="Jaissle J."/>
            <person name="Johnson S.L."/>
            <person name="Koroleva G.I."/>
            <person name="Ladner J.T."/>
            <person name="Lo C.-C."/>
            <person name="Minogue T.D."/>
            <person name="Munk C."/>
            <person name="Palacios G.F."/>
            <person name="Redden C.L."/>
            <person name="Rosenzweig C.N."/>
            <person name="Scholz M.B."/>
            <person name="Teshima H."/>
            <person name="Xu Y."/>
        </authorList>
    </citation>
    <scope>NUCLEOTIDE SEQUENCE [LARGE SCALE GENOMIC DNA]</scope>
    <source>
        <strain evidence="6 7">8244</strain>
    </source>
</reference>
<dbReference type="Gene3D" id="1.10.287.130">
    <property type="match status" value="1"/>
</dbReference>
<organism evidence="6 7">
    <name type="scientific">Paenibacillus macerans</name>
    <name type="common">Bacillus macerans</name>
    <dbReference type="NCBI Taxonomy" id="44252"/>
    <lineage>
        <taxon>Bacteria</taxon>
        <taxon>Bacillati</taxon>
        <taxon>Bacillota</taxon>
        <taxon>Bacilli</taxon>
        <taxon>Bacillales</taxon>
        <taxon>Paenibacillaceae</taxon>
        <taxon>Paenibacillus</taxon>
    </lineage>
</organism>
<dbReference type="EMBL" id="JMQA01000013">
    <property type="protein sequence ID" value="KFN11081.1"/>
    <property type="molecule type" value="Genomic_DNA"/>
</dbReference>
<keyword evidence="7" id="KW-1185">Reference proteome</keyword>
<evidence type="ECO:0000313" key="7">
    <source>
        <dbReference type="Proteomes" id="UP000029278"/>
    </source>
</evidence>
<dbReference type="STRING" id="44252.DJ90_5812"/>
<protein>
    <submittedName>
        <fullName evidence="6">Sensor kinase SpoOB-type, alpha-helical domain protein</fullName>
    </submittedName>
</protein>